<dbReference type="EMBL" id="CP002480">
    <property type="protein sequence ID" value="ADW67669.1"/>
    <property type="molecule type" value="Genomic_DNA"/>
</dbReference>
<dbReference type="SUPFAM" id="SSF56112">
    <property type="entry name" value="Protein kinase-like (PK-like)"/>
    <property type="match status" value="1"/>
</dbReference>
<name>E8WZ67_GRATM</name>
<dbReference type="InterPro" id="IPR011009">
    <property type="entry name" value="Kinase-like_dom_sf"/>
</dbReference>
<evidence type="ECO:0000313" key="3">
    <source>
        <dbReference type="EMBL" id="ADW67669.1"/>
    </source>
</evidence>
<organism evidence="4">
    <name type="scientific">Granulicella tundricola (strain ATCC BAA-1859 / DSM 23138 / MP5ACTX9)</name>
    <dbReference type="NCBI Taxonomy" id="1198114"/>
    <lineage>
        <taxon>Bacteria</taxon>
        <taxon>Pseudomonadati</taxon>
        <taxon>Acidobacteriota</taxon>
        <taxon>Terriglobia</taxon>
        <taxon>Terriglobales</taxon>
        <taxon>Acidobacteriaceae</taxon>
        <taxon>Granulicella</taxon>
    </lineage>
</organism>
<dbReference type="InterPro" id="IPR007730">
    <property type="entry name" value="SPOR-like_dom"/>
</dbReference>
<keyword evidence="1" id="KW-1133">Transmembrane helix</keyword>
<feature type="domain" description="SPOR" evidence="2">
    <location>
        <begin position="350"/>
        <end position="429"/>
    </location>
</feature>
<evidence type="ECO:0000256" key="1">
    <source>
        <dbReference type="SAM" id="Phobius"/>
    </source>
</evidence>
<feature type="transmembrane region" description="Helical" evidence="1">
    <location>
        <begin position="280"/>
        <end position="301"/>
    </location>
</feature>
<evidence type="ECO:0000259" key="2">
    <source>
        <dbReference type="PROSITE" id="PS51724"/>
    </source>
</evidence>
<keyword evidence="1" id="KW-0812">Transmembrane</keyword>
<dbReference type="Proteomes" id="UP000000343">
    <property type="component" value="Chromosome"/>
</dbReference>
<dbReference type="HOGENOM" id="CLU_632771_0_0_0"/>
<keyword evidence="1" id="KW-0472">Membrane</keyword>
<dbReference type="PROSITE" id="PS51724">
    <property type="entry name" value="SPOR"/>
    <property type="match status" value="1"/>
</dbReference>
<dbReference type="GO" id="GO:0042834">
    <property type="term" value="F:peptidoglycan binding"/>
    <property type="evidence" value="ECO:0007669"/>
    <property type="project" value="InterPro"/>
</dbReference>
<dbReference type="PaxDb" id="1198114-AciX9_0598"/>
<dbReference type="KEGG" id="acm:AciX9_0598"/>
<reference evidence="4" key="1">
    <citation type="submission" date="2011-01" db="EMBL/GenBank/DDBJ databases">
        <title>Complete sequence of chromosome of Acidobacterium sp. MP5ACTX9.</title>
        <authorList>
            <consortium name="US DOE Joint Genome Institute"/>
            <person name="Lucas S."/>
            <person name="Copeland A."/>
            <person name="Lapidus A."/>
            <person name="Cheng J.-F."/>
            <person name="Goodwin L."/>
            <person name="Pitluck S."/>
            <person name="Teshima H."/>
            <person name="Detter J.C."/>
            <person name="Han C."/>
            <person name="Tapia R."/>
            <person name="Land M."/>
            <person name="Hauser L."/>
            <person name="Kyrpides N."/>
            <person name="Ivanova N."/>
            <person name="Ovchinnikova G."/>
            <person name="Pagani I."/>
            <person name="Rawat S.R."/>
            <person name="Mannisto M."/>
            <person name="Haggblom M.M."/>
            <person name="Woyke T."/>
        </authorList>
    </citation>
    <scope>NUCLEOTIDE SEQUENCE [LARGE SCALE GENOMIC DNA]</scope>
    <source>
        <strain evidence="4">MP5ACTX9</strain>
    </source>
</reference>
<gene>
    <name evidence="3" type="ordered locus">AciX9_0598</name>
</gene>
<dbReference type="Gene3D" id="1.10.510.10">
    <property type="entry name" value="Transferase(Phosphotransferase) domain 1"/>
    <property type="match status" value="1"/>
</dbReference>
<dbReference type="AlphaFoldDB" id="E8WZ67"/>
<sequence>MHLWSDYEGKTIAGAYPLGQLIRPEGRTAFFSTSNGTGIPAVIRLTESLNDEGEMLERWRQVTAVNQDNLVAIKSFGQTNFEGTPLAYALLELTDASLADILAERALTPQEAHEVASSLLAALQALHASGLVHEHIEPANVMAVGEVIKLRSDCVRECILNPDDATPAHCAELKQRDVHDLAVLLLQVLTLQKKLTPAIKLPAPFDKIVSYGIDGTWGLTEIDAALHPPVIKPLVPESVIAAATQQHPQRISPSPQSESPNPALHVRRISNTVQPAPRSMAFWAACSAGALVLIFLAWLFLHGSSKPATPVPTAAVVTPAKPQTIDDAPTPKLSASASTDGVVHTAVATSQTQAGWHVVAFTYNREDQAWHKVATIRDAHPALSPEVFAPSGRGPFLVALGGAMSESEANVMRNKARRDGMPRDTFIRRYGPR</sequence>
<dbReference type="OrthoDB" id="116293at2"/>
<protein>
    <submittedName>
        <fullName evidence="3">Sporulation domain-containing protein</fullName>
    </submittedName>
</protein>
<dbReference type="RefSeq" id="WP_013578997.1">
    <property type="nucleotide sequence ID" value="NC_015064.1"/>
</dbReference>
<accession>E8WZ67</accession>
<dbReference type="STRING" id="1198114.AciX9_0598"/>
<proteinExistence type="predicted"/>
<keyword evidence="4" id="KW-1185">Reference proteome</keyword>
<evidence type="ECO:0000313" key="4">
    <source>
        <dbReference type="Proteomes" id="UP000000343"/>
    </source>
</evidence>
<dbReference type="eggNOG" id="COG0515">
    <property type="taxonomic scope" value="Bacteria"/>
</dbReference>